<dbReference type="OrthoDB" id="10254686at2759"/>
<dbReference type="PRINTS" id="PR00057">
    <property type="entry name" value="NFKBTNSCPFCT"/>
</dbReference>
<protein>
    <submittedName>
        <fullName evidence="3 4">Nuclear factor NF-kappa-B p110 subunit-like isoform X1</fullName>
    </submittedName>
</protein>
<dbReference type="GO" id="GO:0000978">
    <property type="term" value="F:RNA polymerase II cis-regulatory region sequence-specific DNA binding"/>
    <property type="evidence" value="ECO:0007669"/>
    <property type="project" value="TreeGrafter"/>
</dbReference>
<dbReference type="InterPro" id="IPR013783">
    <property type="entry name" value="Ig-like_fold"/>
</dbReference>
<dbReference type="InterPro" id="IPR037059">
    <property type="entry name" value="RHD_DNA_bind_dom_sf"/>
</dbReference>
<dbReference type="InterPro" id="IPR011539">
    <property type="entry name" value="RHD_DNA_bind_dom"/>
</dbReference>
<dbReference type="PROSITE" id="PS50254">
    <property type="entry name" value="REL_2"/>
    <property type="match status" value="1"/>
</dbReference>
<dbReference type="SUPFAM" id="SSF49417">
    <property type="entry name" value="p53-like transcription factors"/>
    <property type="match status" value="1"/>
</dbReference>
<evidence type="ECO:0000313" key="4">
    <source>
        <dbReference type="RefSeq" id="XP_025835271.1"/>
    </source>
</evidence>
<dbReference type="InterPro" id="IPR008967">
    <property type="entry name" value="p53-like_TF_DNA-bd_sf"/>
</dbReference>
<dbReference type="InterPro" id="IPR014756">
    <property type="entry name" value="Ig_E-set"/>
</dbReference>
<proteinExistence type="predicted"/>
<gene>
    <name evidence="3 4" type="primary">LOC108741609</name>
</gene>
<dbReference type="GO" id="GO:0005737">
    <property type="term" value="C:cytoplasm"/>
    <property type="evidence" value="ECO:0007669"/>
    <property type="project" value="InterPro"/>
</dbReference>
<dbReference type="PANTHER" id="PTHR24169:SF28">
    <property type="entry name" value="NUCLEAR FACTOR NF-KAPPA-B P110 SUBUNIT"/>
    <property type="match status" value="1"/>
</dbReference>
<name>A0A7F5RGZ8_AGRPL</name>
<dbReference type="Gene3D" id="2.60.40.340">
    <property type="entry name" value="Rel homology domain (RHD), DNA-binding domain"/>
    <property type="match status" value="1"/>
</dbReference>
<evidence type="ECO:0000313" key="2">
    <source>
        <dbReference type="Proteomes" id="UP000192223"/>
    </source>
</evidence>
<dbReference type="PANTHER" id="PTHR24169">
    <property type="entry name" value="NUCLEAR FACTOR NF-KAPPA-B PROTEIN"/>
    <property type="match status" value="1"/>
</dbReference>
<dbReference type="RefSeq" id="XP_025835270.1">
    <property type="nucleotide sequence ID" value="XM_025979485.1"/>
</dbReference>
<dbReference type="GeneID" id="108741609"/>
<feature type="domain" description="RHD" evidence="1">
    <location>
        <begin position="42"/>
        <end position="227"/>
    </location>
</feature>
<dbReference type="RefSeq" id="XP_025835271.1">
    <property type="nucleotide sequence ID" value="XM_025979486.1"/>
</dbReference>
<organism evidence="2 4">
    <name type="scientific">Agrilus planipennis</name>
    <name type="common">Emerald ash borer</name>
    <name type="synonym">Agrilus marcopoli</name>
    <dbReference type="NCBI Taxonomy" id="224129"/>
    <lineage>
        <taxon>Eukaryota</taxon>
        <taxon>Metazoa</taxon>
        <taxon>Ecdysozoa</taxon>
        <taxon>Arthropoda</taxon>
        <taxon>Hexapoda</taxon>
        <taxon>Insecta</taxon>
        <taxon>Pterygota</taxon>
        <taxon>Neoptera</taxon>
        <taxon>Endopterygota</taxon>
        <taxon>Coleoptera</taxon>
        <taxon>Polyphaga</taxon>
        <taxon>Elateriformia</taxon>
        <taxon>Buprestoidea</taxon>
        <taxon>Buprestidae</taxon>
        <taxon>Agrilinae</taxon>
        <taxon>Agrilus</taxon>
    </lineage>
</organism>
<dbReference type="AlphaFoldDB" id="A0A7F5RGZ8"/>
<accession>A0A7F5RGZ8</accession>
<reference evidence="3 4" key="1">
    <citation type="submission" date="2025-04" db="UniProtKB">
        <authorList>
            <consortium name="RefSeq"/>
        </authorList>
    </citation>
    <scope>IDENTIFICATION</scope>
    <source>
        <tissue evidence="3 4">Entire body</tissue>
    </source>
</reference>
<dbReference type="Proteomes" id="UP000192223">
    <property type="component" value="Unplaced"/>
</dbReference>
<dbReference type="SUPFAM" id="SSF81296">
    <property type="entry name" value="E set domains"/>
    <property type="match status" value="1"/>
</dbReference>
<sequence>MLDFEVAVTDPNYSSFIADDPSLHFEDLPEILEVTNTINETDKGPYLELIVQPSTKFRYRYESEGATIHRLLHSQNGAKSYPTVKLFNYGKPAFIRCLACRTEDEQYKIHCHSFKMKNVDDIRDPVYLSATEENNFTVSFQGSLIFTKKRDANETLNKKLQRIRAIHRNGHDLSTFEEVSFQIDDFKNININKVVLRFDAYEYLNGQMIQICKPVYSQPILNQKVKVRFFNETWEDFGIFDVTDIHRQFAIVLRTPRYVDVNIDSPVKVKVELVRGDERSEPRTFIYLPQYEVNSSNEDANLFNTSGSDTE</sequence>
<dbReference type="Gene3D" id="2.60.40.10">
    <property type="entry name" value="Immunoglobulins"/>
    <property type="match status" value="1"/>
</dbReference>
<dbReference type="GO" id="GO:0000981">
    <property type="term" value="F:DNA-binding transcription factor activity, RNA polymerase II-specific"/>
    <property type="evidence" value="ECO:0007669"/>
    <property type="project" value="TreeGrafter"/>
</dbReference>
<keyword evidence="2" id="KW-1185">Reference proteome</keyword>
<evidence type="ECO:0000259" key="1">
    <source>
        <dbReference type="PROSITE" id="PS50254"/>
    </source>
</evidence>
<dbReference type="InterPro" id="IPR000451">
    <property type="entry name" value="NFkB/Dor"/>
</dbReference>
<evidence type="ECO:0000313" key="3">
    <source>
        <dbReference type="RefSeq" id="XP_025835270.1"/>
    </source>
</evidence>
<dbReference type="Pfam" id="PF00554">
    <property type="entry name" value="RHD_DNA_bind"/>
    <property type="match status" value="1"/>
</dbReference>